<evidence type="ECO:0000313" key="2">
    <source>
        <dbReference type="EMBL" id="KAJ4338701.1"/>
    </source>
</evidence>
<comment type="caution">
    <text evidence="2">The sequence shown here is derived from an EMBL/GenBank/DDBJ whole genome shotgun (WGS) entry which is preliminary data.</text>
</comment>
<protein>
    <recommendedName>
        <fullName evidence="1">DUF7918 domain-containing protein</fullName>
    </recommendedName>
</protein>
<dbReference type="Proteomes" id="UP001140562">
    <property type="component" value="Unassembled WGS sequence"/>
</dbReference>
<dbReference type="OrthoDB" id="3364132at2759"/>
<gene>
    <name evidence="2" type="ORF">N0V87_003825</name>
</gene>
<evidence type="ECO:0000313" key="3">
    <source>
        <dbReference type="Proteomes" id="UP001140562"/>
    </source>
</evidence>
<dbReference type="AlphaFoldDB" id="A0A9W8X2R5"/>
<proteinExistence type="predicted"/>
<sequence>MAIAPTLPGVEITVEVDNAPLQEHHNHQIFEVPSGAEFSVRTLFSEPFDATMPVHADIYIDNNYIQAPLRETGDIVDSRGYKYAMAMSNEEGQTVTQKFLFSELDIGEP</sequence>
<name>A0A9W8X2R5_9PLEO</name>
<dbReference type="InterPro" id="IPR057678">
    <property type="entry name" value="DUF7918"/>
</dbReference>
<reference evidence="2" key="1">
    <citation type="submission" date="2022-10" db="EMBL/GenBank/DDBJ databases">
        <title>Tapping the CABI collections for fungal endophytes: first genome assemblies for Collariella, Neodidymelliopsis, Ascochyta clinopodiicola, Didymella pomorum, Didymosphaeria variabile, Neocosmospora piperis and Neocucurbitaria cava.</title>
        <authorList>
            <person name="Hill R."/>
        </authorList>
    </citation>
    <scope>NUCLEOTIDE SEQUENCE</scope>
    <source>
        <strain evidence="2">IMI 360193</strain>
    </source>
</reference>
<feature type="domain" description="DUF7918" evidence="1">
    <location>
        <begin position="9"/>
        <end position="106"/>
    </location>
</feature>
<keyword evidence="3" id="KW-1185">Reference proteome</keyword>
<evidence type="ECO:0000259" key="1">
    <source>
        <dbReference type="Pfam" id="PF25534"/>
    </source>
</evidence>
<organism evidence="2 3">
    <name type="scientific">Didymella glomerata</name>
    <dbReference type="NCBI Taxonomy" id="749621"/>
    <lineage>
        <taxon>Eukaryota</taxon>
        <taxon>Fungi</taxon>
        <taxon>Dikarya</taxon>
        <taxon>Ascomycota</taxon>
        <taxon>Pezizomycotina</taxon>
        <taxon>Dothideomycetes</taxon>
        <taxon>Pleosporomycetidae</taxon>
        <taxon>Pleosporales</taxon>
        <taxon>Pleosporineae</taxon>
        <taxon>Didymellaceae</taxon>
        <taxon>Didymella</taxon>
    </lineage>
</organism>
<dbReference type="EMBL" id="JAPEUV010000028">
    <property type="protein sequence ID" value="KAJ4338701.1"/>
    <property type="molecule type" value="Genomic_DNA"/>
</dbReference>
<accession>A0A9W8X2R5</accession>
<dbReference type="PANTHER" id="PTHR36223">
    <property type="entry name" value="BETA-LACTAMASE-TYPE TRANSPEPTIDASE FOLD DOMAIN CONTAINING PROTEIN"/>
    <property type="match status" value="1"/>
</dbReference>
<dbReference type="PANTHER" id="PTHR36223:SF1">
    <property type="entry name" value="TRANSCRIPTION ELONGATION FACTOR EAF N-TERMINAL DOMAIN-CONTAINING PROTEIN"/>
    <property type="match status" value="1"/>
</dbReference>
<dbReference type="Pfam" id="PF25534">
    <property type="entry name" value="DUF7918"/>
    <property type="match status" value="1"/>
</dbReference>